<dbReference type="Gene3D" id="1.10.3720.10">
    <property type="entry name" value="MetI-like"/>
    <property type="match status" value="1"/>
</dbReference>
<dbReference type="RefSeq" id="WP_198876557.1">
    <property type="nucleotide sequence ID" value="NZ_JAEKMH010000002.1"/>
</dbReference>
<dbReference type="GO" id="GO:0005886">
    <property type="term" value="C:plasma membrane"/>
    <property type="evidence" value="ECO:0007669"/>
    <property type="project" value="UniProtKB-SubCell"/>
</dbReference>
<evidence type="ECO:0000256" key="7">
    <source>
        <dbReference type="ARBA" id="ARBA00023136"/>
    </source>
</evidence>
<dbReference type="Pfam" id="PF00528">
    <property type="entry name" value="BPD_transp_1"/>
    <property type="match status" value="1"/>
</dbReference>
<dbReference type="PROSITE" id="PS50928">
    <property type="entry name" value="ABC_TM1"/>
    <property type="match status" value="1"/>
</dbReference>
<dbReference type="AlphaFoldDB" id="A0A934IUH6"/>
<feature type="transmembrane region" description="Helical" evidence="8">
    <location>
        <begin position="7"/>
        <end position="32"/>
    </location>
</feature>
<dbReference type="SUPFAM" id="SSF161098">
    <property type="entry name" value="MetI-like"/>
    <property type="match status" value="1"/>
</dbReference>
<keyword evidence="6 8" id="KW-1133">Transmembrane helix</keyword>
<feature type="transmembrane region" description="Helical" evidence="8">
    <location>
        <begin position="203"/>
        <end position="225"/>
    </location>
</feature>
<proteinExistence type="inferred from homology"/>
<dbReference type="InterPro" id="IPR035906">
    <property type="entry name" value="MetI-like_sf"/>
</dbReference>
<feature type="transmembrane region" description="Helical" evidence="8">
    <location>
        <begin position="98"/>
        <end position="119"/>
    </location>
</feature>
<dbReference type="Proteomes" id="UP000602124">
    <property type="component" value="Unassembled WGS sequence"/>
</dbReference>
<accession>A0A934IUH6</accession>
<comment type="caution">
    <text evidence="10">The sequence shown here is derived from an EMBL/GenBank/DDBJ whole genome shotgun (WGS) entry which is preliminary data.</text>
</comment>
<dbReference type="CDD" id="cd06261">
    <property type="entry name" value="TM_PBP2"/>
    <property type="match status" value="1"/>
</dbReference>
<comment type="similarity">
    <text evidence="8">Belongs to the binding-protein-dependent transport system permease family.</text>
</comment>
<evidence type="ECO:0000256" key="4">
    <source>
        <dbReference type="ARBA" id="ARBA00022519"/>
    </source>
</evidence>
<gene>
    <name evidence="10" type="ORF">JEQ47_11635</name>
</gene>
<evidence type="ECO:0000256" key="2">
    <source>
        <dbReference type="ARBA" id="ARBA00022448"/>
    </source>
</evidence>
<sequence>MSGRNGFWALLFHTVFVIFVLAPIVVVCVVAFTPEGYLSLPVNGPSLRWFEALLNNRDFVSSFQASLLLGTISATLAALIAVPTAIAIVRHEFPGRTALLSLCMSPLMVPSIVLGVAFLRFLSQIGLGGTMVGLVISHVIIITPFVLRTIMNSLGSLDSALDNAAASLGSDGMTTFRRITLPLIAPGILSGWVLAFINSFDEVTMTIFIASPGLTTLPVRLMLYIEDSIDPLVAAVSTVLIVLAVLAMVILDRLFGLDRMLIGTNDADKDK</sequence>
<dbReference type="PANTHER" id="PTHR43357:SF4">
    <property type="entry name" value="INNER MEMBRANE ABC TRANSPORTER PERMEASE PROTEIN YDCV"/>
    <property type="match status" value="1"/>
</dbReference>
<dbReference type="PANTHER" id="PTHR43357">
    <property type="entry name" value="INNER MEMBRANE ABC TRANSPORTER PERMEASE PROTEIN YDCV"/>
    <property type="match status" value="1"/>
</dbReference>
<evidence type="ECO:0000259" key="9">
    <source>
        <dbReference type="PROSITE" id="PS50928"/>
    </source>
</evidence>
<keyword evidence="4" id="KW-0997">Cell inner membrane</keyword>
<feature type="transmembrane region" description="Helical" evidence="8">
    <location>
        <begin position="232"/>
        <end position="251"/>
    </location>
</feature>
<evidence type="ECO:0000256" key="8">
    <source>
        <dbReference type="RuleBase" id="RU363032"/>
    </source>
</evidence>
<evidence type="ECO:0000256" key="6">
    <source>
        <dbReference type="ARBA" id="ARBA00022989"/>
    </source>
</evidence>
<evidence type="ECO:0000313" key="10">
    <source>
        <dbReference type="EMBL" id="MBJ3785376.1"/>
    </source>
</evidence>
<keyword evidence="11" id="KW-1185">Reference proteome</keyword>
<reference evidence="10" key="1">
    <citation type="submission" date="2020-12" db="EMBL/GenBank/DDBJ databases">
        <title>Devosia sp. MSA67 isolated from Mo River.</title>
        <authorList>
            <person name="Ma F."/>
            <person name="Zi Z."/>
        </authorList>
    </citation>
    <scope>NUCLEOTIDE SEQUENCE</scope>
    <source>
        <strain evidence="10">MSA67</strain>
    </source>
</reference>
<dbReference type="InterPro" id="IPR000515">
    <property type="entry name" value="MetI-like"/>
</dbReference>
<keyword evidence="7 8" id="KW-0472">Membrane</keyword>
<protein>
    <submittedName>
        <fullName evidence="10">ABC transporter permease</fullName>
    </submittedName>
</protein>
<evidence type="ECO:0000256" key="5">
    <source>
        <dbReference type="ARBA" id="ARBA00022692"/>
    </source>
</evidence>
<dbReference type="GO" id="GO:0055085">
    <property type="term" value="P:transmembrane transport"/>
    <property type="evidence" value="ECO:0007669"/>
    <property type="project" value="InterPro"/>
</dbReference>
<comment type="subcellular location">
    <subcellularLocation>
        <location evidence="1">Cell inner membrane</location>
        <topology evidence="1">Multi-pass membrane protein</topology>
    </subcellularLocation>
    <subcellularLocation>
        <location evidence="8">Cell membrane</location>
        <topology evidence="8">Multi-pass membrane protein</topology>
    </subcellularLocation>
</comment>
<organism evidence="10 11">
    <name type="scientific">Devosia sediminis</name>
    <dbReference type="NCBI Taxonomy" id="2798801"/>
    <lineage>
        <taxon>Bacteria</taxon>
        <taxon>Pseudomonadati</taxon>
        <taxon>Pseudomonadota</taxon>
        <taxon>Alphaproteobacteria</taxon>
        <taxon>Hyphomicrobiales</taxon>
        <taxon>Devosiaceae</taxon>
        <taxon>Devosia</taxon>
    </lineage>
</organism>
<evidence type="ECO:0000256" key="1">
    <source>
        <dbReference type="ARBA" id="ARBA00004429"/>
    </source>
</evidence>
<keyword evidence="2 8" id="KW-0813">Transport</keyword>
<keyword evidence="5 8" id="KW-0812">Transmembrane</keyword>
<feature type="transmembrane region" description="Helical" evidence="8">
    <location>
        <begin position="63"/>
        <end position="86"/>
    </location>
</feature>
<feature type="domain" description="ABC transmembrane type-1" evidence="9">
    <location>
        <begin position="63"/>
        <end position="251"/>
    </location>
</feature>
<keyword evidence="3" id="KW-1003">Cell membrane</keyword>
<evidence type="ECO:0000313" key="11">
    <source>
        <dbReference type="Proteomes" id="UP000602124"/>
    </source>
</evidence>
<feature type="transmembrane region" description="Helical" evidence="8">
    <location>
        <begin position="125"/>
        <end position="147"/>
    </location>
</feature>
<feature type="transmembrane region" description="Helical" evidence="8">
    <location>
        <begin position="179"/>
        <end position="197"/>
    </location>
</feature>
<dbReference type="EMBL" id="JAEKMH010000002">
    <property type="protein sequence ID" value="MBJ3785376.1"/>
    <property type="molecule type" value="Genomic_DNA"/>
</dbReference>
<name>A0A934IUH6_9HYPH</name>
<evidence type="ECO:0000256" key="3">
    <source>
        <dbReference type="ARBA" id="ARBA00022475"/>
    </source>
</evidence>